<feature type="compositionally biased region" description="Basic and acidic residues" evidence="1">
    <location>
        <begin position="336"/>
        <end position="345"/>
    </location>
</feature>
<evidence type="ECO:0000313" key="3">
    <source>
        <dbReference type="EMBL" id="MFC6704872.1"/>
    </source>
</evidence>
<keyword evidence="4" id="KW-1185">Reference proteome</keyword>
<evidence type="ECO:0008006" key="5">
    <source>
        <dbReference type="Google" id="ProtNLM"/>
    </source>
</evidence>
<keyword evidence="2" id="KW-0812">Transmembrane</keyword>
<name>A0ABW2AD90_9MICO</name>
<evidence type="ECO:0000256" key="1">
    <source>
        <dbReference type="SAM" id="MobiDB-lite"/>
    </source>
</evidence>
<keyword evidence="2" id="KW-1133">Transmembrane helix</keyword>
<sequence>MSGPTAYVTRPETKRVLGLVVSLTALICAMLALFAWPAANSAPRDLPIVIAGPPASTGPLTERLVIQQPSAYAIQLAPTRADAVRSITEHKAYGALVASSNGVEVLTASARSSSVAQLLDQVGAQLAGATHKQLHTTDVVPAPADDPHGTGITSAVLPSVLGGLACASLSTVLIRRRGDRTLVAAGFSIVGGLAMTAVLQGWIGSLDGPFVANSAVLALTLGAISMTVLGMESLLGTRGLALGAVLTMLVGNALSAASSAPEMLPIGWGALGQLLPAGAANTALRSVAFFDGNGSARSLVVLGCWLFFGLALQVGAAQRRRRPTESAPSASDIEVTELHPAHAAG</sequence>
<accession>A0ABW2AD90</accession>
<comment type="caution">
    <text evidence="3">The sequence shown here is derived from an EMBL/GenBank/DDBJ whole genome shotgun (WGS) entry which is preliminary data.</text>
</comment>
<feature type="transmembrane region" description="Helical" evidence="2">
    <location>
        <begin position="299"/>
        <end position="317"/>
    </location>
</feature>
<feature type="transmembrane region" description="Helical" evidence="2">
    <location>
        <begin position="241"/>
        <end position="260"/>
    </location>
</feature>
<organism evidence="3 4">
    <name type="scientific">Flexivirga alba</name>
    <dbReference type="NCBI Taxonomy" id="702742"/>
    <lineage>
        <taxon>Bacteria</taxon>
        <taxon>Bacillati</taxon>
        <taxon>Actinomycetota</taxon>
        <taxon>Actinomycetes</taxon>
        <taxon>Micrococcales</taxon>
        <taxon>Dermacoccaceae</taxon>
        <taxon>Flexivirga</taxon>
    </lineage>
</organism>
<keyword evidence="2" id="KW-0472">Membrane</keyword>
<proteinExistence type="predicted"/>
<feature type="transmembrane region" description="Helical" evidence="2">
    <location>
        <begin position="181"/>
        <end position="204"/>
    </location>
</feature>
<feature type="transmembrane region" description="Helical" evidence="2">
    <location>
        <begin position="155"/>
        <end position="174"/>
    </location>
</feature>
<feature type="transmembrane region" description="Helical" evidence="2">
    <location>
        <begin position="210"/>
        <end position="229"/>
    </location>
</feature>
<protein>
    <recommendedName>
        <fullName evidence="5">ABC transporter permease</fullName>
    </recommendedName>
</protein>
<dbReference type="EMBL" id="JBHSWH010000001">
    <property type="protein sequence ID" value="MFC6704872.1"/>
    <property type="molecule type" value="Genomic_DNA"/>
</dbReference>
<reference evidence="4" key="1">
    <citation type="journal article" date="2019" name="Int. J. Syst. Evol. Microbiol.">
        <title>The Global Catalogue of Microorganisms (GCM) 10K type strain sequencing project: providing services to taxonomists for standard genome sequencing and annotation.</title>
        <authorList>
            <consortium name="The Broad Institute Genomics Platform"/>
            <consortium name="The Broad Institute Genome Sequencing Center for Infectious Disease"/>
            <person name="Wu L."/>
            <person name="Ma J."/>
        </authorList>
    </citation>
    <scope>NUCLEOTIDE SEQUENCE [LARGE SCALE GENOMIC DNA]</scope>
    <source>
        <strain evidence="4">CCUG 58127</strain>
    </source>
</reference>
<gene>
    <name evidence="3" type="ORF">ACFQDH_06220</name>
</gene>
<feature type="region of interest" description="Disordered" evidence="1">
    <location>
        <begin position="321"/>
        <end position="345"/>
    </location>
</feature>
<feature type="transmembrane region" description="Helical" evidence="2">
    <location>
        <begin position="16"/>
        <end position="36"/>
    </location>
</feature>
<evidence type="ECO:0000256" key="2">
    <source>
        <dbReference type="SAM" id="Phobius"/>
    </source>
</evidence>
<dbReference type="RefSeq" id="WP_382399495.1">
    <property type="nucleotide sequence ID" value="NZ_JBHSWH010000001.1"/>
</dbReference>
<evidence type="ECO:0000313" key="4">
    <source>
        <dbReference type="Proteomes" id="UP001596298"/>
    </source>
</evidence>
<dbReference type="Proteomes" id="UP001596298">
    <property type="component" value="Unassembled WGS sequence"/>
</dbReference>